<protein>
    <recommendedName>
        <fullName evidence="1">CHASE2 domain-containing protein</fullName>
    </recommendedName>
</protein>
<evidence type="ECO:0000313" key="2">
    <source>
        <dbReference type="EMBL" id="SVD31032.1"/>
    </source>
</evidence>
<name>A0A382UAE6_9ZZZZ</name>
<dbReference type="Pfam" id="PF05226">
    <property type="entry name" value="CHASE2"/>
    <property type="match status" value="1"/>
</dbReference>
<dbReference type="EMBL" id="UINC01142599">
    <property type="protein sequence ID" value="SVD31032.1"/>
    <property type="molecule type" value="Genomic_DNA"/>
</dbReference>
<gene>
    <name evidence="2" type="ORF">METZ01_LOCUS383886</name>
</gene>
<accession>A0A382UAE6</accession>
<dbReference type="InterPro" id="IPR007890">
    <property type="entry name" value="CHASE2"/>
</dbReference>
<evidence type="ECO:0000259" key="1">
    <source>
        <dbReference type="SMART" id="SM01080"/>
    </source>
</evidence>
<feature type="domain" description="CHASE2" evidence="1">
    <location>
        <begin position="30"/>
        <end position="199"/>
    </location>
</feature>
<dbReference type="SMART" id="SM01080">
    <property type="entry name" value="CHASE2"/>
    <property type="match status" value="1"/>
</dbReference>
<dbReference type="AlphaFoldDB" id="A0A382UAE6"/>
<proteinExistence type="predicted"/>
<reference evidence="2" key="1">
    <citation type="submission" date="2018-05" db="EMBL/GenBank/DDBJ databases">
        <authorList>
            <person name="Lanie J.A."/>
            <person name="Ng W.-L."/>
            <person name="Kazmierczak K.M."/>
            <person name="Andrzejewski T.M."/>
            <person name="Davidsen T.M."/>
            <person name="Wayne K.J."/>
            <person name="Tettelin H."/>
            <person name="Glass J.I."/>
            <person name="Rusch D."/>
            <person name="Podicherti R."/>
            <person name="Tsui H.-C.T."/>
            <person name="Winkler M.E."/>
        </authorList>
    </citation>
    <scope>NUCLEOTIDE SEQUENCE</scope>
</reference>
<sequence>MNISKLGKNALIPFAILLAFVPLINPLGIFSDLRHQSFDTFQVLFPRSALENDPVVVIDIDDESLKIYGQWPWPRNLVAKLVDLTIYSAVTGFDIVFAEPDRTGVNELSKLYEDNPALIEVLSKTADHDEILTQSIKDHGTVVLGMAPNNKLNNSLNINKFGLVLQGDVPNQFLNKYSGIQGNLPVLEAASAGVGSMSIGNDDPIIRTMPT</sequence>
<feature type="non-terminal residue" evidence="2">
    <location>
        <position position="211"/>
    </location>
</feature>
<organism evidence="2">
    <name type="scientific">marine metagenome</name>
    <dbReference type="NCBI Taxonomy" id="408172"/>
    <lineage>
        <taxon>unclassified sequences</taxon>
        <taxon>metagenomes</taxon>
        <taxon>ecological metagenomes</taxon>
    </lineage>
</organism>